<sequence>MKNRKEGFLYHNSDSFPPVNENELWICEPTIVVCVLSDSG</sequence>
<protein>
    <submittedName>
        <fullName evidence="1">Uncharacterized protein</fullName>
    </submittedName>
</protein>
<keyword evidence="2" id="KW-1185">Reference proteome</keyword>
<dbReference type="AlphaFoldDB" id="E3GJ62"/>
<gene>
    <name evidence="1" type="ordered locus">ELI_0683</name>
</gene>
<evidence type="ECO:0000313" key="2">
    <source>
        <dbReference type="Proteomes" id="UP000006873"/>
    </source>
</evidence>
<organism evidence="1 2">
    <name type="scientific">Eubacterium callanderi</name>
    <dbReference type="NCBI Taxonomy" id="53442"/>
    <lineage>
        <taxon>Bacteria</taxon>
        <taxon>Bacillati</taxon>
        <taxon>Bacillota</taxon>
        <taxon>Clostridia</taxon>
        <taxon>Eubacteriales</taxon>
        <taxon>Eubacteriaceae</taxon>
        <taxon>Eubacterium</taxon>
    </lineage>
</organism>
<proteinExistence type="predicted"/>
<accession>E3GJ62</accession>
<reference key="1">
    <citation type="submission" date="2010-09" db="EMBL/GenBank/DDBJ databases">
        <authorList>
            <person name="Roh H."/>
            <person name="Ko H.-J."/>
            <person name="Kim D."/>
            <person name="Choi D.G."/>
            <person name="Park S."/>
            <person name="Kim S."/>
            <person name="Kim K.H."/>
            <person name="Chang I.S."/>
            <person name="Choi I.-G."/>
        </authorList>
    </citation>
    <scope>NUCLEOTIDE SEQUENCE</scope>
    <source>
        <strain>KIST612</strain>
    </source>
</reference>
<dbReference type="KEGG" id="elm:ELI_0683"/>
<dbReference type="HOGENOM" id="CLU_3289829_0_0_9"/>
<reference evidence="1 2" key="2">
    <citation type="journal article" date="2011" name="J. Bacteriol.">
        <title>Complete genome sequence of a carbon monoxide-utilizing acetogen, Eubacterium limosum KIST612.</title>
        <authorList>
            <person name="Roh H."/>
            <person name="Ko H.J."/>
            <person name="Kim D."/>
            <person name="Choi D.G."/>
            <person name="Park S."/>
            <person name="Kim S."/>
            <person name="Chang I.S."/>
            <person name="Choi I.G."/>
        </authorList>
    </citation>
    <scope>NUCLEOTIDE SEQUENCE [LARGE SCALE GENOMIC DNA]</scope>
    <source>
        <strain evidence="1 2">KIST612</strain>
    </source>
</reference>
<evidence type="ECO:0000313" key="1">
    <source>
        <dbReference type="EMBL" id="ADO35697.1"/>
    </source>
</evidence>
<dbReference type="Proteomes" id="UP000006873">
    <property type="component" value="Chromosome"/>
</dbReference>
<name>E3GJ62_9FIRM</name>
<dbReference type="EMBL" id="CP002273">
    <property type="protein sequence ID" value="ADO35697.1"/>
    <property type="molecule type" value="Genomic_DNA"/>
</dbReference>